<proteinExistence type="predicted"/>
<sequence>MAVSREVVEQDYVIEQVRQLFQCTVLWCEGRACLEYESKEELDKISDYVKANFDKDLLDVFFTAVESLSQDA</sequence>
<accession>A0A1X7HUP1</accession>
<dbReference type="Proteomes" id="UP000192940">
    <property type="component" value="Chromosome I"/>
</dbReference>
<gene>
    <name evidence="1" type="ORF">SAMN05661091_5731</name>
</gene>
<evidence type="ECO:0000313" key="2">
    <source>
        <dbReference type="Proteomes" id="UP000192940"/>
    </source>
</evidence>
<organism evidence="1 2">
    <name type="scientific">Paenibacillus uliginis N3/975</name>
    <dbReference type="NCBI Taxonomy" id="1313296"/>
    <lineage>
        <taxon>Bacteria</taxon>
        <taxon>Bacillati</taxon>
        <taxon>Bacillota</taxon>
        <taxon>Bacilli</taxon>
        <taxon>Bacillales</taxon>
        <taxon>Paenibacillaceae</taxon>
        <taxon>Paenibacillus</taxon>
    </lineage>
</organism>
<evidence type="ECO:0000313" key="1">
    <source>
        <dbReference type="EMBL" id="SMF92222.1"/>
    </source>
</evidence>
<name>A0A1X7HUP1_9BACL</name>
<reference evidence="1 2" key="1">
    <citation type="submission" date="2017-04" db="EMBL/GenBank/DDBJ databases">
        <authorList>
            <person name="Afonso C.L."/>
            <person name="Miller P.J."/>
            <person name="Scott M.A."/>
            <person name="Spackman E."/>
            <person name="Goraichik I."/>
            <person name="Dimitrov K.M."/>
            <person name="Suarez D.L."/>
            <person name="Swayne D.E."/>
        </authorList>
    </citation>
    <scope>NUCLEOTIDE SEQUENCE [LARGE SCALE GENOMIC DNA]</scope>
    <source>
        <strain evidence="1 2">N3/975</strain>
    </source>
</reference>
<protein>
    <submittedName>
        <fullName evidence="1">Uncharacterized protein</fullName>
    </submittedName>
</protein>
<dbReference type="EMBL" id="LT840184">
    <property type="protein sequence ID" value="SMF92222.1"/>
    <property type="molecule type" value="Genomic_DNA"/>
</dbReference>
<keyword evidence="2" id="KW-1185">Reference proteome</keyword>
<dbReference type="AlphaFoldDB" id="A0A1X7HUP1"/>